<keyword evidence="2" id="KW-1003">Cell membrane</keyword>
<feature type="transmembrane region" description="Helical" evidence="8">
    <location>
        <begin position="293"/>
        <end position="308"/>
    </location>
</feature>
<dbReference type="EMBL" id="QKXH01000003">
    <property type="protein sequence ID" value="PZX94409.1"/>
    <property type="molecule type" value="Genomic_DNA"/>
</dbReference>
<gene>
    <name evidence="10" type="ORF">DOS84_07245</name>
</gene>
<feature type="transmembrane region" description="Helical" evidence="8">
    <location>
        <begin position="205"/>
        <end position="225"/>
    </location>
</feature>
<accession>A0A2W7UAE9</accession>
<comment type="subcellular location">
    <subcellularLocation>
        <location evidence="1">Cell membrane</location>
        <topology evidence="1">Multi-pass membrane protein</topology>
    </subcellularLocation>
</comment>
<keyword evidence="7 8" id="KW-0472">Membrane</keyword>
<dbReference type="GO" id="GO:0016763">
    <property type="term" value="F:pentosyltransferase activity"/>
    <property type="evidence" value="ECO:0007669"/>
    <property type="project" value="TreeGrafter"/>
</dbReference>
<name>A0A2W7UAE9_9FLAO</name>
<evidence type="ECO:0000256" key="7">
    <source>
        <dbReference type="ARBA" id="ARBA00023136"/>
    </source>
</evidence>
<evidence type="ECO:0000256" key="4">
    <source>
        <dbReference type="ARBA" id="ARBA00022679"/>
    </source>
</evidence>
<dbReference type="RefSeq" id="WP_111409442.1">
    <property type="nucleotide sequence ID" value="NZ_QKXH01000003.1"/>
</dbReference>
<evidence type="ECO:0000256" key="8">
    <source>
        <dbReference type="SAM" id="Phobius"/>
    </source>
</evidence>
<feature type="transmembrane region" description="Helical" evidence="8">
    <location>
        <begin position="165"/>
        <end position="198"/>
    </location>
</feature>
<feature type="transmembrane region" description="Helical" evidence="8">
    <location>
        <begin position="344"/>
        <end position="364"/>
    </location>
</feature>
<dbReference type="PANTHER" id="PTHR33908:SF3">
    <property type="entry name" value="UNDECAPRENYL PHOSPHATE-ALPHA-4-AMINO-4-DEOXY-L-ARABINOSE ARABINOSYL TRANSFERASE"/>
    <property type="match status" value="1"/>
</dbReference>
<proteinExistence type="predicted"/>
<evidence type="ECO:0000313" key="10">
    <source>
        <dbReference type="EMBL" id="PZX94409.1"/>
    </source>
</evidence>
<reference evidence="10 11" key="1">
    <citation type="submission" date="2018-06" db="EMBL/GenBank/DDBJ databases">
        <title>Flavobacterium sp IMCC34762, genome.</title>
        <authorList>
            <person name="Joung Y."/>
            <person name="Cho J."/>
            <person name="Song J."/>
        </authorList>
    </citation>
    <scope>NUCLEOTIDE SEQUENCE [LARGE SCALE GENOMIC DNA]</scope>
    <source>
        <strain evidence="10 11">IMCC34762</strain>
    </source>
</reference>
<evidence type="ECO:0000256" key="1">
    <source>
        <dbReference type="ARBA" id="ARBA00004651"/>
    </source>
</evidence>
<keyword evidence="11" id="KW-1185">Reference proteome</keyword>
<dbReference type="InterPro" id="IPR038731">
    <property type="entry name" value="RgtA/B/C-like"/>
</dbReference>
<comment type="caution">
    <text evidence="10">The sequence shown here is derived from an EMBL/GenBank/DDBJ whole genome shotgun (WGS) entry which is preliminary data.</text>
</comment>
<keyword evidence="3" id="KW-0328">Glycosyltransferase</keyword>
<dbReference type="AlphaFoldDB" id="A0A2W7UAE9"/>
<keyword evidence="5 8" id="KW-0812">Transmembrane</keyword>
<feature type="transmembrane region" description="Helical" evidence="8">
    <location>
        <begin position="92"/>
        <end position="113"/>
    </location>
</feature>
<dbReference type="InterPro" id="IPR050297">
    <property type="entry name" value="LipidA_mod_glycosyltrf_83"/>
</dbReference>
<dbReference type="Proteomes" id="UP000249177">
    <property type="component" value="Unassembled WGS sequence"/>
</dbReference>
<feature type="domain" description="Glycosyltransferase RgtA/B/C/D-like" evidence="9">
    <location>
        <begin position="67"/>
        <end position="220"/>
    </location>
</feature>
<evidence type="ECO:0000256" key="3">
    <source>
        <dbReference type="ARBA" id="ARBA00022676"/>
    </source>
</evidence>
<dbReference type="Pfam" id="PF13231">
    <property type="entry name" value="PMT_2"/>
    <property type="match status" value="1"/>
</dbReference>
<feature type="transmembrane region" description="Helical" evidence="8">
    <location>
        <begin position="143"/>
        <end position="159"/>
    </location>
</feature>
<evidence type="ECO:0000313" key="11">
    <source>
        <dbReference type="Proteomes" id="UP000249177"/>
    </source>
</evidence>
<dbReference type="GO" id="GO:0010041">
    <property type="term" value="P:response to iron(III) ion"/>
    <property type="evidence" value="ECO:0007669"/>
    <property type="project" value="TreeGrafter"/>
</dbReference>
<sequence length="540" mass="64205">MNNKFLVLITRNPVYLILIVIFIVTLFQLGTWGLTETSEARYAQIAKEMFESGDYIHPRKMGISHYHKPPLTYYITALGYAIFGINEFGARFFLSIALLVQLILIYKTSLLLFNDKKTSLLSVVLYFSTPLVLASIRNLTTDAYLNTFVMMSVYFWLRYVDEKKFFFLFYLSLSLGFFTKGPLVLIPVFVFQLTWLYYNKKRINFSVYDFWGIIVFFITCGWWYLAVIKENPMVLDYFTSNQLYQRMFSNDAFNRGKPFWYYIVFLPLSVLPWIIYILLTLKKIDTTVLKRKILLVSFFIIILIFSLFKTKLIFYVLPSLPFLIMFASTHLVQLDEIYWKKFTLYLYGYFTLLFSAIFVAILIHKVELELPYVLILLSGLLVSIFGIKNYSWFYKNLYTLVINTLALLLFSAFIMRSNELLINSAKPIATFVSSLKTKKVYVYNYLLPSMSFYTDKNIITLNNGNYTCKREVQFEQNLNYKKTYYNLEKNKEIKQFKTDFKTQNTVFLVRKKEILPEYIKTEITPFRNKKYFDKWILYYN</sequence>
<feature type="transmembrane region" description="Helical" evidence="8">
    <location>
        <begin position="119"/>
        <end position="136"/>
    </location>
</feature>
<evidence type="ECO:0000256" key="5">
    <source>
        <dbReference type="ARBA" id="ARBA00022692"/>
    </source>
</evidence>
<dbReference type="OrthoDB" id="9792789at2"/>
<evidence type="ECO:0000259" key="9">
    <source>
        <dbReference type="Pfam" id="PF13231"/>
    </source>
</evidence>
<feature type="transmembrane region" description="Helical" evidence="8">
    <location>
        <begin position="397"/>
        <end position="415"/>
    </location>
</feature>
<keyword evidence="4" id="KW-0808">Transferase</keyword>
<dbReference type="PANTHER" id="PTHR33908">
    <property type="entry name" value="MANNOSYLTRANSFERASE YKCB-RELATED"/>
    <property type="match status" value="1"/>
</dbReference>
<organism evidence="10 11">
    <name type="scientific">Flavobacterium aquariorum</name>
    <dbReference type="NCBI Taxonomy" id="2217670"/>
    <lineage>
        <taxon>Bacteria</taxon>
        <taxon>Pseudomonadati</taxon>
        <taxon>Bacteroidota</taxon>
        <taxon>Flavobacteriia</taxon>
        <taxon>Flavobacteriales</taxon>
        <taxon>Flavobacteriaceae</taxon>
        <taxon>Flavobacterium</taxon>
    </lineage>
</organism>
<dbReference type="GO" id="GO:0005886">
    <property type="term" value="C:plasma membrane"/>
    <property type="evidence" value="ECO:0007669"/>
    <property type="project" value="UniProtKB-SubCell"/>
</dbReference>
<evidence type="ECO:0000256" key="2">
    <source>
        <dbReference type="ARBA" id="ARBA00022475"/>
    </source>
</evidence>
<feature type="transmembrane region" description="Helical" evidence="8">
    <location>
        <begin position="14"/>
        <end position="34"/>
    </location>
</feature>
<dbReference type="GO" id="GO:0009103">
    <property type="term" value="P:lipopolysaccharide biosynthetic process"/>
    <property type="evidence" value="ECO:0007669"/>
    <property type="project" value="UniProtKB-ARBA"/>
</dbReference>
<keyword evidence="6 8" id="KW-1133">Transmembrane helix</keyword>
<feature type="transmembrane region" description="Helical" evidence="8">
    <location>
        <begin position="259"/>
        <end position="281"/>
    </location>
</feature>
<protein>
    <recommendedName>
        <fullName evidence="9">Glycosyltransferase RgtA/B/C/D-like domain-containing protein</fullName>
    </recommendedName>
</protein>
<feature type="transmembrane region" description="Helical" evidence="8">
    <location>
        <begin position="370"/>
        <end position="390"/>
    </location>
</feature>
<evidence type="ECO:0000256" key="6">
    <source>
        <dbReference type="ARBA" id="ARBA00022989"/>
    </source>
</evidence>